<dbReference type="CDD" id="cd16935">
    <property type="entry name" value="HATPase_AgrC-ComD-like"/>
    <property type="match status" value="1"/>
</dbReference>
<feature type="transmembrane region" description="Helical" evidence="4">
    <location>
        <begin position="83"/>
        <end position="102"/>
    </location>
</feature>
<keyword evidence="2" id="KW-0808">Transferase</keyword>
<keyword evidence="3" id="KW-0418">Kinase</keyword>
<dbReference type="Pfam" id="PF14689">
    <property type="entry name" value="SPOB_a"/>
    <property type="match status" value="1"/>
</dbReference>
<protein>
    <submittedName>
        <fullName evidence="6">GHKL domain-containing protein</fullName>
    </submittedName>
</protein>
<sequence>MVLVLHCILSFILAWNISAAIPAFLTPRFQSRTSMILKTAMLYIICLFPIIPDFVQTYLISFAVFIAYIFIFYKDSNEKDLSFSAIFFSIIGSWSYLSSWWIERISMQSFPTGIGALSAVLLVVLAILYFSIFRVYFRQVSDSMLLASFSKRMWNYATIIALAPSVIVLTLVVNPPKNLLLLQALTFFSILIATMLFPLLYQMGRSAKLSEENSRLRAMGAYYQSVEAQQQEIRKLKHDLMNHLTVIATYLDLGENDKAVDYLKELGTRFSELTKQYTQNTLINAILNSKQQKASTQGLAIEIKADVESKLNLDETDLCTLIANSLDNAIEANPPDKKIQLELLQDEDRLLFSVTNRYEKKIRMEADGSFITSKDDSKNHGLGIKNIKEAVERMGGKIEITTNDNIFRLYAEIRLENEA</sequence>
<dbReference type="SUPFAM" id="SSF55890">
    <property type="entry name" value="Sporulation response regulatory protein Spo0B"/>
    <property type="match status" value="1"/>
</dbReference>
<feature type="transmembrane region" description="Helical" evidence="4">
    <location>
        <begin position="179"/>
        <end position="201"/>
    </location>
</feature>
<dbReference type="InterPro" id="IPR039506">
    <property type="entry name" value="SPOB_a"/>
</dbReference>
<evidence type="ECO:0000313" key="7">
    <source>
        <dbReference type="Proteomes" id="UP000823615"/>
    </source>
</evidence>
<name>A0A9D9E0N8_9SPIO</name>
<reference evidence="6" key="2">
    <citation type="journal article" date="2021" name="PeerJ">
        <title>Extensive microbial diversity within the chicken gut microbiome revealed by metagenomics and culture.</title>
        <authorList>
            <person name="Gilroy R."/>
            <person name="Ravi A."/>
            <person name="Getino M."/>
            <person name="Pursley I."/>
            <person name="Horton D.L."/>
            <person name="Alikhan N.F."/>
            <person name="Baker D."/>
            <person name="Gharbi K."/>
            <person name="Hall N."/>
            <person name="Watson M."/>
            <person name="Adriaenssens E.M."/>
            <person name="Foster-Nyarko E."/>
            <person name="Jarju S."/>
            <person name="Secka A."/>
            <person name="Antonio M."/>
            <person name="Oren A."/>
            <person name="Chaudhuri R.R."/>
            <person name="La Ragione R."/>
            <person name="Hildebrand F."/>
            <person name="Pallen M.J."/>
        </authorList>
    </citation>
    <scope>NUCLEOTIDE SEQUENCE</scope>
    <source>
        <strain evidence="6">7293</strain>
    </source>
</reference>
<dbReference type="GO" id="GO:0000155">
    <property type="term" value="F:phosphorelay sensor kinase activity"/>
    <property type="evidence" value="ECO:0007669"/>
    <property type="project" value="InterPro"/>
</dbReference>
<gene>
    <name evidence="6" type="ORF">IAA97_08750</name>
</gene>
<accession>A0A9D9E0N8</accession>
<dbReference type="SUPFAM" id="SSF55874">
    <property type="entry name" value="ATPase domain of HSP90 chaperone/DNA topoisomerase II/histidine kinase"/>
    <property type="match status" value="1"/>
</dbReference>
<keyword evidence="4" id="KW-0812">Transmembrane</keyword>
<feature type="transmembrane region" description="Helical" evidence="4">
    <location>
        <begin position="43"/>
        <end position="71"/>
    </location>
</feature>
<dbReference type="Gene3D" id="1.10.287.130">
    <property type="match status" value="1"/>
</dbReference>
<comment type="caution">
    <text evidence="6">The sequence shown here is derived from an EMBL/GenBank/DDBJ whole genome shotgun (WGS) entry which is preliminary data.</text>
</comment>
<keyword evidence="1" id="KW-0597">Phosphoprotein</keyword>
<dbReference type="InterPro" id="IPR036890">
    <property type="entry name" value="HATPase_C_sf"/>
</dbReference>
<dbReference type="EMBL" id="JADIMT010000099">
    <property type="protein sequence ID" value="MBO8437051.1"/>
    <property type="molecule type" value="Genomic_DNA"/>
</dbReference>
<dbReference type="GO" id="GO:0042802">
    <property type="term" value="F:identical protein binding"/>
    <property type="evidence" value="ECO:0007669"/>
    <property type="project" value="TreeGrafter"/>
</dbReference>
<evidence type="ECO:0000256" key="4">
    <source>
        <dbReference type="SAM" id="Phobius"/>
    </source>
</evidence>
<keyword evidence="4" id="KW-0472">Membrane</keyword>
<dbReference type="PANTHER" id="PTHR40448">
    <property type="entry name" value="TWO-COMPONENT SENSOR HISTIDINE KINASE"/>
    <property type="match status" value="1"/>
</dbReference>
<evidence type="ECO:0000313" key="6">
    <source>
        <dbReference type="EMBL" id="MBO8437051.1"/>
    </source>
</evidence>
<dbReference type="AlphaFoldDB" id="A0A9D9E0N8"/>
<dbReference type="PANTHER" id="PTHR40448:SF1">
    <property type="entry name" value="TWO-COMPONENT SENSOR HISTIDINE KINASE"/>
    <property type="match status" value="1"/>
</dbReference>
<dbReference type="InterPro" id="IPR032834">
    <property type="entry name" value="NatK-like_C"/>
</dbReference>
<dbReference type="InterPro" id="IPR003594">
    <property type="entry name" value="HATPase_dom"/>
</dbReference>
<dbReference type="SMART" id="SM00387">
    <property type="entry name" value="HATPase_c"/>
    <property type="match status" value="1"/>
</dbReference>
<reference evidence="6" key="1">
    <citation type="submission" date="2020-10" db="EMBL/GenBank/DDBJ databases">
        <authorList>
            <person name="Gilroy R."/>
        </authorList>
    </citation>
    <scope>NUCLEOTIDE SEQUENCE</scope>
    <source>
        <strain evidence="6">7293</strain>
    </source>
</reference>
<evidence type="ECO:0000259" key="5">
    <source>
        <dbReference type="SMART" id="SM00387"/>
    </source>
</evidence>
<evidence type="ECO:0000256" key="2">
    <source>
        <dbReference type="ARBA" id="ARBA00022679"/>
    </source>
</evidence>
<proteinExistence type="predicted"/>
<evidence type="ECO:0000256" key="3">
    <source>
        <dbReference type="ARBA" id="ARBA00022777"/>
    </source>
</evidence>
<dbReference type="Proteomes" id="UP000823615">
    <property type="component" value="Unassembled WGS sequence"/>
</dbReference>
<feature type="domain" description="Histidine kinase/HSP90-like ATPase" evidence="5">
    <location>
        <begin position="313"/>
        <end position="415"/>
    </location>
</feature>
<evidence type="ECO:0000256" key="1">
    <source>
        <dbReference type="ARBA" id="ARBA00022553"/>
    </source>
</evidence>
<feature type="transmembrane region" description="Helical" evidence="4">
    <location>
        <begin position="153"/>
        <end position="173"/>
    </location>
</feature>
<feature type="transmembrane region" description="Helical" evidence="4">
    <location>
        <begin position="114"/>
        <end position="132"/>
    </location>
</feature>
<keyword evidence="4" id="KW-1133">Transmembrane helix</keyword>
<dbReference type="InterPro" id="IPR016120">
    <property type="entry name" value="Sig_transdc_His_kin_SpoOB"/>
</dbReference>
<organism evidence="6 7">
    <name type="scientific">Candidatus Ornithospirochaeta stercoripullorum</name>
    <dbReference type="NCBI Taxonomy" id="2840899"/>
    <lineage>
        <taxon>Bacteria</taxon>
        <taxon>Pseudomonadati</taxon>
        <taxon>Spirochaetota</taxon>
        <taxon>Spirochaetia</taxon>
        <taxon>Spirochaetales</taxon>
        <taxon>Spirochaetaceae</taxon>
        <taxon>Spirochaetaceae incertae sedis</taxon>
        <taxon>Candidatus Ornithospirochaeta</taxon>
    </lineage>
</organism>
<dbReference type="Pfam" id="PF14501">
    <property type="entry name" value="HATPase_c_5"/>
    <property type="match status" value="1"/>
</dbReference>
<dbReference type="Gene3D" id="3.30.565.10">
    <property type="entry name" value="Histidine kinase-like ATPase, C-terminal domain"/>
    <property type="match status" value="1"/>
</dbReference>